<keyword evidence="1" id="KW-0472">Membrane</keyword>
<protein>
    <submittedName>
        <fullName evidence="2">Uncharacterized protein</fullName>
    </submittedName>
</protein>
<comment type="caution">
    <text evidence="2">The sequence shown here is derived from an EMBL/GenBank/DDBJ whole genome shotgun (WGS) entry which is preliminary data.</text>
</comment>
<evidence type="ECO:0000313" key="2">
    <source>
        <dbReference type="EMBL" id="KKL11174.1"/>
    </source>
</evidence>
<dbReference type="AlphaFoldDB" id="A0A0F9ANJ4"/>
<keyword evidence="1" id="KW-1133">Transmembrane helix</keyword>
<dbReference type="EMBL" id="LAZR01041761">
    <property type="protein sequence ID" value="KKL11174.1"/>
    <property type="molecule type" value="Genomic_DNA"/>
</dbReference>
<keyword evidence="1" id="KW-0812">Transmembrane</keyword>
<reference evidence="2" key="1">
    <citation type="journal article" date="2015" name="Nature">
        <title>Complex archaea that bridge the gap between prokaryotes and eukaryotes.</title>
        <authorList>
            <person name="Spang A."/>
            <person name="Saw J.H."/>
            <person name="Jorgensen S.L."/>
            <person name="Zaremba-Niedzwiedzka K."/>
            <person name="Martijn J."/>
            <person name="Lind A.E."/>
            <person name="van Eijk R."/>
            <person name="Schleper C."/>
            <person name="Guy L."/>
            <person name="Ettema T.J."/>
        </authorList>
    </citation>
    <scope>NUCLEOTIDE SEQUENCE</scope>
</reference>
<feature type="transmembrane region" description="Helical" evidence="1">
    <location>
        <begin position="69"/>
        <end position="86"/>
    </location>
</feature>
<name>A0A0F9ANJ4_9ZZZZ</name>
<evidence type="ECO:0000256" key="1">
    <source>
        <dbReference type="SAM" id="Phobius"/>
    </source>
</evidence>
<accession>A0A0F9ANJ4</accession>
<sequence length="93" mass="10490">MLKIPSELRRTIKWLLVGALVAQLVIVPWKGRFCGKSSDCFEVTKYGSLFVPPSVQSDRMGWWIDHERLIAQLAVTAALLLIWLAVSKPRPEG</sequence>
<feature type="transmembrane region" description="Helical" evidence="1">
    <location>
        <begin position="12"/>
        <end position="29"/>
    </location>
</feature>
<gene>
    <name evidence="2" type="ORF">LCGC14_2548450</name>
</gene>
<proteinExistence type="predicted"/>
<organism evidence="2">
    <name type="scientific">marine sediment metagenome</name>
    <dbReference type="NCBI Taxonomy" id="412755"/>
    <lineage>
        <taxon>unclassified sequences</taxon>
        <taxon>metagenomes</taxon>
        <taxon>ecological metagenomes</taxon>
    </lineage>
</organism>